<dbReference type="STRING" id="511.UZ73_04570"/>
<dbReference type="Gene3D" id="3.30.1360.200">
    <property type="match status" value="1"/>
</dbReference>
<gene>
    <name evidence="1" type="ORF">DF183_00290</name>
</gene>
<dbReference type="RefSeq" id="WP_042487069.1">
    <property type="nucleotide sequence ID" value="NZ_CAXOJJ010000081.1"/>
</dbReference>
<name>A0A0M7FRP5_ALCFA</name>
<reference evidence="1 2" key="1">
    <citation type="submission" date="2018-05" db="EMBL/GenBank/DDBJ databases">
        <title>Genome Sequence of an Efficient Indole-Degrading Bacterium, Alcaligenes sp.YBY.</title>
        <authorList>
            <person name="Yang B."/>
        </authorList>
    </citation>
    <scope>NUCLEOTIDE SEQUENCE [LARGE SCALE GENOMIC DNA]</scope>
    <source>
        <strain evidence="1 2">YBY</strain>
    </source>
</reference>
<reference evidence="1 2" key="2">
    <citation type="submission" date="2018-05" db="EMBL/GenBank/DDBJ databases">
        <authorList>
            <person name="Lanie J.A."/>
            <person name="Ng W.-L."/>
            <person name="Kazmierczak K.M."/>
            <person name="Andrzejewski T.M."/>
            <person name="Davidsen T.M."/>
            <person name="Wayne K.J."/>
            <person name="Tettelin H."/>
            <person name="Glass J.I."/>
            <person name="Rusch D."/>
            <person name="Podicherti R."/>
            <person name="Tsui H.-C.T."/>
            <person name="Winkler M.E."/>
        </authorList>
    </citation>
    <scope>NUCLEOTIDE SEQUENCE [LARGE SCALE GENOMIC DNA]</scope>
    <source>
        <strain evidence="1 2">YBY</strain>
    </source>
</reference>
<accession>A0A0M7FRP5</accession>
<dbReference type="AlphaFoldDB" id="A0A0M7FRP5"/>
<protein>
    <submittedName>
        <fullName evidence="1">Uncharacterized protein</fullName>
    </submittedName>
</protein>
<dbReference type="EMBL" id="QEXO01000001">
    <property type="protein sequence ID" value="PWE15214.1"/>
    <property type="molecule type" value="Genomic_DNA"/>
</dbReference>
<organism evidence="1 2">
    <name type="scientific">Alcaligenes faecalis</name>
    <dbReference type="NCBI Taxonomy" id="511"/>
    <lineage>
        <taxon>Bacteria</taxon>
        <taxon>Pseudomonadati</taxon>
        <taxon>Pseudomonadota</taxon>
        <taxon>Betaproteobacteria</taxon>
        <taxon>Burkholderiales</taxon>
        <taxon>Alcaligenaceae</taxon>
        <taxon>Alcaligenes</taxon>
    </lineage>
</organism>
<comment type="caution">
    <text evidence="1">The sequence shown here is derived from an EMBL/GenBank/DDBJ whole genome shotgun (WGS) entry which is preliminary data.</text>
</comment>
<dbReference type="Proteomes" id="UP000245216">
    <property type="component" value="Unassembled WGS sequence"/>
</dbReference>
<dbReference type="OrthoDB" id="8642122at2"/>
<proteinExistence type="predicted"/>
<dbReference type="KEGG" id="afa:UZ73_04570"/>
<evidence type="ECO:0000313" key="2">
    <source>
        <dbReference type="Proteomes" id="UP000245216"/>
    </source>
</evidence>
<evidence type="ECO:0000313" key="1">
    <source>
        <dbReference type="EMBL" id="PWE15214.1"/>
    </source>
</evidence>
<sequence length="182" mass="19095">MNILHKLALLILAGGLAACQQTMPRQAPEPVDPAPPVMQGSASSAKAPAVAATASRNQSNTVITLHLAQEKAEAPLVAVDVGGTSLYALPQPVLTQADLHRVTPVTTQDQGTFLLLEMNQNGITKLRSVTAQAQGHYLLLSVQGQLVSVARISETISDGRLLIGTQNAQHTQAIIKLMQGGQ</sequence>
<dbReference type="GeneID" id="29370115"/>
<dbReference type="PROSITE" id="PS51257">
    <property type="entry name" value="PROKAR_LIPOPROTEIN"/>
    <property type="match status" value="1"/>
</dbReference>
<accession>A0A0S2JNQ1</accession>